<gene>
    <name evidence="2" type="ORF">P4I72_07460</name>
</gene>
<accession>A0ABU6FYH2</accession>
<dbReference type="RefSeq" id="WP_326071320.1">
    <property type="nucleotide sequence ID" value="NZ_JARLKY010000014.1"/>
</dbReference>
<sequence>MRMVMQFQHALGIVLGVLWVMKWSMRIVFTIGISIAMVICLSLLPKMDRSAGLSSSVNWSSNRPGELTDSNLVDLLVQVPLQLRIRKVELSNSRMSLDLSLPKNADSVSVYRDLYTIAQTMINRTKNVEQVWVRVIDYSGTKNSASTQLVLAMVAERENGKDMEKNANELSLIQLEQQLQNRFRLTYTSKWQQKYPL</sequence>
<keyword evidence="1" id="KW-1133">Transmembrane helix</keyword>
<protein>
    <submittedName>
        <fullName evidence="2">Uncharacterized protein</fullName>
    </submittedName>
</protein>
<evidence type="ECO:0000313" key="2">
    <source>
        <dbReference type="EMBL" id="MEC0226956.1"/>
    </source>
</evidence>
<proteinExistence type="predicted"/>
<name>A0ABU6FYH2_9BACL</name>
<evidence type="ECO:0000256" key="1">
    <source>
        <dbReference type="SAM" id="Phobius"/>
    </source>
</evidence>
<dbReference type="Proteomes" id="UP001338137">
    <property type="component" value="Unassembled WGS sequence"/>
</dbReference>
<dbReference type="EMBL" id="JARLKY010000014">
    <property type="protein sequence ID" value="MEC0226956.1"/>
    <property type="molecule type" value="Genomic_DNA"/>
</dbReference>
<reference evidence="2 3" key="1">
    <citation type="submission" date="2023-03" db="EMBL/GenBank/DDBJ databases">
        <title>Bacillus Genome Sequencing.</title>
        <authorList>
            <person name="Dunlap C."/>
        </authorList>
    </citation>
    <scope>NUCLEOTIDE SEQUENCE [LARGE SCALE GENOMIC DNA]</scope>
    <source>
        <strain evidence="2 3">BD-533</strain>
    </source>
</reference>
<comment type="caution">
    <text evidence="2">The sequence shown here is derived from an EMBL/GenBank/DDBJ whole genome shotgun (WGS) entry which is preliminary data.</text>
</comment>
<keyword evidence="1" id="KW-0812">Transmembrane</keyword>
<organism evidence="2 3">
    <name type="scientific">Paenibacillus alba</name>
    <dbReference type="NCBI Taxonomy" id="1197127"/>
    <lineage>
        <taxon>Bacteria</taxon>
        <taxon>Bacillati</taxon>
        <taxon>Bacillota</taxon>
        <taxon>Bacilli</taxon>
        <taxon>Bacillales</taxon>
        <taxon>Paenibacillaceae</taxon>
        <taxon>Paenibacillus</taxon>
    </lineage>
</organism>
<evidence type="ECO:0000313" key="3">
    <source>
        <dbReference type="Proteomes" id="UP001338137"/>
    </source>
</evidence>
<feature type="transmembrane region" description="Helical" evidence="1">
    <location>
        <begin position="23"/>
        <end position="44"/>
    </location>
</feature>
<keyword evidence="1" id="KW-0472">Membrane</keyword>
<keyword evidence="3" id="KW-1185">Reference proteome</keyword>